<accession>A0A127JUU0</accession>
<evidence type="ECO:0000313" key="2">
    <source>
        <dbReference type="Proteomes" id="UP000070433"/>
    </source>
</evidence>
<proteinExistence type="predicted"/>
<dbReference type="RefSeq" id="WP_061500449.1">
    <property type="nucleotide sequence ID" value="NZ_CP010951.1"/>
</dbReference>
<dbReference type="AlphaFoldDB" id="A0A127JUU0"/>
<dbReference type="OrthoDB" id="9942439at2"/>
<dbReference type="Proteomes" id="UP000070433">
    <property type="component" value="Chromosome"/>
</dbReference>
<sequence length="229" mass="25073">MGVFVAVLQKRRAAIGSGEQIFRAALSCRTTEAVGDYLLVDLTTRREFARIARYPRWTESGLTLFGRLLHRTDSPVLSQSAARHLRVALQVGPRPTLVIEAEVLEVKCDSGWINASLLSPFGIGRQITVDVPRPLSVRQAILTALAAALEWGGALPPLPAALTEVPMRRRPDGEEYVLLSDVPALTRHCLHRHFGVSPEALHVDAALWLAFMHRLAPGLNQRRASANGA</sequence>
<name>A0A127JUU0_9BURK</name>
<gene>
    <name evidence="1" type="ORF">UC35_13290</name>
</gene>
<organism evidence="1 2">
    <name type="scientific">Ramlibacter tataouinensis</name>
    <dbReference type="NCBI Taxonomy" id="94132"/>
    <lineage>
        <taxon>Bacteria</taxon>
        <taxon>Pseudomonadati</taxon>
        <taxon>Pseudomonadota</taxon>
        <taxon>Betaproteobacteria</taxon>
        <taxon>Burkholderiales</taxon>
        <taxon>Comamonadaceae</taxon>
        <taxon>Ramlibacter</taxon>
    </lineage>
</organism>
<dbReference type="EMBL" id="CP010951">
    <property type="protein sequence ID" value="AMO23675.1"/>
    <property type="molecule type" value="Genomic_DNA"/>
</dbReference>
<reference evidence="1 2" key="1">
    <citation type="journal article" date="2014" name="Int. J. Syst. Evol. Microbiol.">
        <title>Ramlibacter solisilvae sp. nov., isolated from forest soil, and emended description of the genus Ramlibacter.</title>
        <authorList>
            <person name="Lee H.J."/>
            <person name="Lee S.H."/>
            <person name="Lee S.S."/>
            <person name="Lee J.S."/>
            <person name="Kim Y."/>
            <person name="Kim S.C."/>
            <person name="Jeon C.O."/>
        </authorList>
    </citation>
    <scope>NUCLEOTIDE SEQUENCE [LARGE SCALE GENOMIC DNA]</scope>
    <source>
        <strain evidence="1 2">5-10</strain>
    </source>
</reference>
<protein>
    <submittedName>
        <fullName evidence="1">Uncharacterized protein</fullName>
    </submittedName>
</protein>
<evidence type="ECO:0000313" key="1">
    <source>
        <dbReference type="EMBL" id="AMO23675.1"/>
    </source>
</evidence>
<keyword evidence="2" id="KW-1185">Reference proteome</keyword>